<dbReference type="RefSeq" id="WP_005866514.1">
    <property type="nucleotide sequence ID" value="NZ_CACVBB010000001.1"/>
</dbReference>
<dbReference type="PANTHER" id="PTHR43705:SF1">
    <property type="entry name" value="HYDROXYACYLGLUTATHIONE HYDROLASE GLOB"/>
    <property type="match status" value="1"/>
</dbReference>
<dbReference type="PIRSF" id="PIRSF005457">
    <property type="entry name" value="Glx"/>
    <property type="match status" value="1"/>
</dbReference>
<feature type="binding site" evidence="7">
    <location>
        <position position="54"/>
    </location>
    <ligand>
        <name>Zn(2+)</name>
        <dbReference type="ChEBI" id="CHEBI:29105"/>
        <label>1</label>
    </ligand>
</feature>
<comment type="similarity">
    <text evidence="3 7">Belongs to the metallo-beta-lactamase superfamily. Glyoxalase II family.</text>
</comment>
<dbReference type="GO" id="GO:0004416">
    <property type="term" value="F:hydroxyacylglutathione hydrolase activity"/>
    <property type="evidence" value="ECO:0007669"/>
    <property type="project" value="UniProtKB-EC"/>
</dbReference>
<feature type="binding site" evidence="7">
    <location>
        <position position="131"/>
    </location>
    <ligand>
        <name>Zn(2+)</name>
        <dbReference type="ChEBI" id="CHEBI:29105"/>
        <label>2</label>
    </ligand>
</feature>
<evidence type="ECO:0000256" key="4">
    <source>
        <dbReference type="ARBA" id="ARBA00022723"/>
    </source>
</evidence>
<dbReference type="SUPFAM" id="SSF56281">
    <property type="entry name" value="Metallo-hydrolase/oxidoreductase"/>
    <property type="match status" value="1"/>
</dbReference>
<dbReference type="CDD" id="cd07723">
    <property type="entry name" value="hydroxyacylglutathione_hydrolase_MBL-fold"/>
    <property type="match status" value="1"/>
</dbReference>
<dbReference type="EC" id="3.1.2.6" evidence="7"/>
<comment type="cofactor">
    <cofactor evidence="7">
        <name>Zn(2+)</name>
        <dbReference type="ChEBI" id="CHEBI:29105"/>
    </cofactor>
    <text evidence="7">Binds 2 Zn(2+) ions per subunit.</text>
</comment>
<evidence type="ECO:0000256" key="3">
    <source>
        <dbReference type="ARBA" id="ARBA00006759"/>
    </source>
</evidence>
<accession>A0ABX6QG23</accession>
<comment type="function">
    <text evidence="7">Thiolesterase that catalyzes the hydrolysis of S-D-lactoyl-glutathione to form glutathione and D-lactic acid.</text>
</comment>
<proteinExistence type="inferred from homology"/>
<evidence type="ECO:0000256" key="2">
    <source>
        <dbReference type="ARBA" id="ARBA00004963"/>
    </source>
</evidence>
<organism evidence="9 10">
    <name type="scientific">Bartonella alsatica</name>
    <dbReference type="NCBI Taxonomy" id="52764"/>
    <lineage>
        <taxon>Bacteria</taxon>
        <taxon>Pseudomonadati</taxon>
        <taxon>Pseudomonadota</taxon>
        <taxon>Alphaproteobacteria</taxon>
        <taxon>Hyphomicrobiales</taxon>
        <taxon>Bartonellaceae</taxon>
        <taxon>Bartonella</taxon>
    </lineage>
</organism>
<feature type="binding site" evidence="7">
    <location>
        <position position="59"/>
    </location>
    <ligand>
        <name>Zn(2+)</name>
        <dbReference type="ChEBI" id="CHEBI:29105"/>
        <label>2</label>
    </ligand>
</feature>
<dbReference type="Gene3D" id="3.60.15.10">
    <property type="entry name" value="Ribonuclease Z/Hydroxyacylglutathione hydrolase-like"/>
    <property type="match status" value="1"/>
</dbReference>
<comment type="pathway">
    <text evidence="2 7">Secondary metabolite metabolism; methylglyoxal degradation; (R)-lactate from methylglyoxal: step 2/2.</text>
</comment>
<keyword evidence="10" id="KW-1185">Reference proteome</keyword>
<dbReference type="NCBIfam" id="TIGR03413">
    <property type="entry name" value="GSH_gloB"/>
    <property type="match status" value="1"/>
</dbReference>
<comment type="subunit">
    <text evidence="7">Monomer.</text>
</comment>
<sequence length="256" mass="29553">MLIEQFICRKDNFGILIHDEKNGHTAAIDAPESKAIHRALKRRNWTLQAIFVTHHHHDHVEALEELKQVYKAVVIGPEAEKEKIKHLDQTLQPDEYFFFGTHPLLAISTPGHTLGALSYYFPEEDLLFAGDTLFSLGCGRLFEGTPAQMLDSLKKLRQLPDETQLYCGHEYTKTNALFALTLDPQNQKLHQRREEVFLLRAKNAMTLPVTLGQEKVTNPFLRWDDIVLRKKLAMTDATDEEVFAEIRKRKDNFNYV</sequence>
<evidence type="ECO:0000256" key="1">
    <source>
        <dbReference type="ARBA" id="ARBA00001623"/>
    </source>
</evidence>
<evidence type="ECO:0000256" key="5">
    <source>
        <dbReference type="ARBA" id="ARBA00022801"/>
    </source>
</evidence>
<name>A0ABX6QG23_9HYPH</name>
<evidence type="ECO:0000259" key="8">
    <source>
        <dbReference type="SMART" id="SM00849"/>
    </source>
</evidence>
<keyword evidence="6 7" id="KW-0862">Zinc</keyword>
<evidence type="ECO:0000256" key="6">
    <source>
        <dbReference type="ARBA" id="ARBA00022833"/>
    </source>
</evidence>
<evidence type="ECO:0000313" key="10">
    <source>
        <dbReference type="Proteomes" id="UP000509443"/>
    </source>
</evidence>
<keyword evidence="4 7" id="KW-0479">Metal-binding</keyword>
<feature type="domain" description="Metallo-beta-lactamase" evidence="8">
    <location>
        <begin position="11"/>
        <end position="169"/>
    </location>
</feature>
<dbReference type="InterPro" id="IPR001279">
    <property type="entry name" value="Metallo-B-lactamas"/>
</dbReference>
<feature type="binding site" evidence="7">
    <location>
        <position position="112"/>
    </location>
    <ligand>
        <name>Zn(2+)</name>
        <dbReference type="ChEBI" id="CHEBI:29105"/>
        <label>1</label>
    </ligand>
</feature>
<reference evidence="9 10" key="1">
    <citation type="submission" date="2020-06" db="EMBL/GenBank/DDBJ databases">
        <title>Complete closed genome sequence of Bartonella alsatica CIP 105477.</title>
        <authorList>
            <person name="Thibau A."/>
            <person name="Schultze T.G."/>
            <person name="Kempf V.A.J."/>
        </authorList>
    </citation>
    <scope>NUCLEOTIDE SEQUENCE [LARGE SCALE GENOMIC DNA]</scope>
    <source>
        <strain evidence="9 10">CIP 105477</strain>
    </source>
</reference>
<dbReference type="InterPro" id="IPR032282">
    <property type="entry name" value="HAGH_C"/>
</dbReference>
<protein>
    <recommendedName>
        <fullName evidence="7">Hydroxyacylglutathione hydrolase</fullName>
        <ecNumber evidence="7">3.1.2.6</ecNumber>
    </recommendedName>
    <alternativeName>
        <fullName evidence="7">Glyoxalase II</fullName>
        <shortName evidence="7">Glx II</shortName>
    </alternativeName>
</protein>
<evidence type="ECO:0000313" key="9">
    <source>
        <dbReference type="EMBL" id="QLC52048.1"/>
    </source>
</evidence>
<dbReference type="InterPro" id="IPR035680">
    <property type="entry name" value="Clx_II_MBL"/>
</dbReference>
<dbReference type="Pfam" id="PF16123">
    <property type="entry name" value="HAGH_C"/>
    <property type="match status" value="1"/>
</dbReference>
<dbReference type="SMART" id="SM00849">
    <property type="entry name" value="Lactamase_B"/>
    <property type="match status" value="1"/>
</dbReference>
<gene>
    <name evidence="7 9" type="primary">gloB</name>
    <name evidence="9" type="ORF">HWV54_03925</name>
</gene>
<dbReference type="InterPro" id="IPR036866">
    <property type="entry name" value="RibonucZ/Hydroxyglut_hydro"/>
</dbReference>
<dbReference type="Proteomes" id="UP000509443">
    <property type="component" value="Chromosome"/>
</dbReference>
<feature type="binding site" evidence="7">
    <location>
        <position position="56"/>
    </location>
    <ligand>
        <name>Zn(2+)</name>
        <dbReference type="ChEBI" id="CHEBI:29105"/>
        <label>1</label>
    </ligand>
</feature>
<dbReference type="EMBL" id="CP058235">
    <property type="protein sequence ID" value="QLC52048.1"/>
    <property type="molecule type" value="Genomic_DNA"/>
</dbReference>
<keyword evidence="5 7" id="KW-0378">Hydrolase</keyword>
<dbReference type="InterPro" id="IPR017782">
    <property type="entry name" value="Hydroxyacylglutathione_Hdrlase"/>
</dbReference>
<dbReference type="PANTHER" id="PTHR43705">
    <property type="entry name" value="HYDROXYACYLGLUTATHIONE HYDROLASE"/>
    <property type="match status" value="1"/>
</dbReference>
<feature type="binding site" evidence="7">
    <location>
        <position position="169"/>
    </location>
    <ligand>
        <name>Zn(2+)</name>
        <dbReference type="ChEBI" id="CHEBI:29105"/>
        <label>2</label>
    </ligand>
</feature>
<dbReference type="InterPro" id="IPR050110">
    <property type="entry name" value="Glyoxalase_II_hydrolase"/>
</dbReference>
<feature type="binding site" evidence="7">
    <location>
        <position position="58"/>
    </location>
    <ligand>
        <name>Zn(2+)</name>
        <dbReference type="ChEBI" id="CHEBI:29105"/>
        <label>2</label>
    </ligand>
</feature>
<evidence type="ECO:0000256" key="7">
    <source>
        <dbReference type="HAMAP-Rule" id="MF_01374"/>
    </source>
</evidence>
<comment type="catalytic activity">
    <reaction evidence="1 7">
        <text>an S-(2-hydroxyacyl)glutathione + H2O = a 2-hydroxy carboxylate + glutathione + H(+)</text>
        <dbReference type="Rhea" id="RHEA:21864"/>
        <dbReference type="ChEBI" id="CHEBI:15377"/>
        <dbReference type="ChEBI" id="CHEBI:15378"/>
        <dbReference type="ChEBI" id="CHEBI:57925"/>
        <dbReference type="ChEBI" id="CHEBI:58896"/>
        <dbReference type="ChEBI" id="CHEBI:71261"/>
        <dbReference type="EC" id="3.1.2.6"/>
    </reaction>
</comment>
<dbReference type="Pfam" id="PF00753">
    <property type="entry name" value="Lactamase_B"/>
    <property type="match status" value="1"/>
</dbReference>
<feature type="binding site" evidence="7">
    <location>
        <position position="131"/>
    </location>
    <ligand>
        <name>Zn(2+)</name>
        <dbReference type="ChEBI" id="CHEBI:29105"/>
        <label>1</label>
    </ligand>
</feature>
<dbReference type="HAMAP" id="MF_01374">
    <property type="entry name" value="Glyoxalase_2"/>
    <property type="match status" value="1"/>
</dbReference>